<keyword evidence="3" id="KW-0732">Signal</keyword>
<evidence type="ECO:0000256" key="2">
    <source>
        <dbReference type="ARBA" id="ARBA00022837"/>
    </source>
</evidence>
<dbReference type="Pfam" id="PF05567">
    <property type="entry name" value="T4P_PilY1"/>
    <property type="match status" value="1"/>
</dbReference>
<dbReference type="EMBL" id="JAGTIS010000019">
    <property type="protein sequence ID" value="MBT8768994.1"/>
    <property type="molecule type" value="Genomic_DNA"/>
</dbReference>
<proteinExistence type="predicted"/>
<feature type="signal peptide" evidence="3">
    <location>
        <begin position="1"/>
        <end position="24"/>
    </location>
</feature>
<organism evidence="5 6">
    <name type="scientific">Metapseudomonas boanensis</name>
    <dbReference type="NCBI Taxonomy" id="2822138"/>
    <lineage>
        <taxon>Bacteria</taxon>
        <taxon>Pseudomonadati</taxon>
        <taxon>Pseudomonadota</taxon>
        <taxon>Gammaproteobacteria</taxon>
        <taxon>Pseudomonadales</taxon>
        <taxon>Pseudomonadaceae</taxon>
        <taxon>Metapseudomonas</taxon>
    </lineage>
</organism>
<feature type="chain" id="PRO_5046700439" description="PilY1 beta-propeller domain-containing protein" evidence="3">
    <location>
        <begin position="25"/>
        <end position="1097"/>
    </location>
</feature>
<reference evidence="5 6" key="1">
    <citation type="submission" date="2021-04" db="EMBL/GenBank/DDBJ databases">
        <title>Pseudomonas boanensis sp. nov., a bacterium isolated from river water used for household purposes in Boane District, Mozambique.</title>
        <authorList>
            <person name="Nicklasson M."/>
            <person name="Martin-Rodriguez A.J."/>
            <person name="Thorell K."/>
            <person name="Neves L."/>
            <person name="Mussagy A."/>
            <person name="Rydberg H.A."/>
            <person name="Hernroth B."/>
            <person name="Svensson-Stadler L."/>
            <person name="Sjoling A."/>
        </authorList>
    </citation>
    <scope>NUCLEOTIDE SEQUENCE [LARGE SCALE GENOMIC DNA]</scope>
    <source>
        <strain evidence="5 6">DB1</strain>
    </source>
</reference>
<gene>
    <name evidence="5" type="ORF">J7302_23075</name>
</gene>
<name>A0ABS5XMQ6_9GAMM</name>
<dbReference type="Proteomes" id="UP001519667">
    <property type="component" value="Unassembled WGS sequence"/>
</dbReference>
<sequence>MNRLFLGCLKSVLLLFSIALSAFAEDIDIFVGSDGGPGPLPNVIFVLDNTSNWSRQAQKWPGGFTQGQSEVRAIRSSVAGLVGKANVALIEFTTQGNANEDGGYVRFNLQELTDSSLASLNSKLTAIEVGIEDPTEKRNSNTPYGDLMYDVYNYLAGRQQSDGGAGTPSLADSSAYATNYSTFKSPLTTDNLCVNTYLIFIGNPDQSGPVLDSSENTAALTALYAEVGSSPDGLAGTSTPAPLAIPGFSVTTVTDPVVNLGFSAQCYKANQSSDIASCTVAESSGSGWCVGKADCQCSTSQTQSCGKGSAGDKLLVTQGGSTSTVVTPNGSSNTSAGRDWNFDDWAKFLHNYGVPVAGTGSDEQLPPRVKITTYTIDVFNKQQNAQQTGLMLSASEGVGGGRYFAAKSEGEIVSAIDSALSDILSVSSTFAAVTLPLSATNRAQQENQVFIGMFRPYGDPRWYGNLKRYQIALFNGVPELADVNRLQAINPLTGFAAECAASYWTSDSRDYWEDLGVTPAPLGQCLGSTTSAWSDLPDGPFVEKGGVAQVTRQSDLGERAILTVGSSGLTPMTSADALGDAHRLEYLYGREQGQGENPDDQGVRPSLHGDVIHSRPLTINYGDDNGIYAFYGANDGLFRSVRAEDGVEQWSFIAPEHYSKIERLYNNEPPIAFGEAEAGESPKDYFFDGSIGQLVRYNQQSAVDLAYIFPTMRRGGRMVYGFNVTNPTNPALLWRVGCTSSEPASCSNGFSDLGQTWSTPVSGYLGGYTVIGVMQPIIMFGGGYDSCLDATQAALDCSDLNVKGKGIYVLDAANGTLIAGPEQLTTDAPVVADLASVDMNFDGVIDFAYAADAAGGLYRINFSTLDSTGALTTLSPALWRTVKVANTLNNTRRFLNQPSVAVVKNSVYVGIGSGNRERPLKTDYPFVQDVQDRFYVFVDQPAEASDSPVDLDGSLIGDVTSSDQCNGKGQRGWLLDLAGRGEQIVNPATIAGGQIFFNSYRPGGTSENGCSRPLGIATGYRVNLFNPRSCDVERTTDIAGGGMPIPPIITTVPVTDEKGNEQTVTVCIGCEGLDPIPIEPETDQTRRRIFWNSDVDR</sequence>
<keyword evidence="6" id="KW-1185">Reference proteome</keyword>
<evidence type="ECO:0000313" key="5">
    <source>
        <dbReference type="EMBL" id="MBT8768994.1"/>
    </source>
</evidence>
<keyword evidence="2" id="KW-0106">Calcium</keyword>
<evidence type="ECO:0000259" key="4">
    <source>
        <dbReference type="Pfam" id="PF05567"/>
    </source>
</evidence>
<dbReference type="InterPro" id="IPR008707">
    <property type="entry name" value="B-propeller_PilY1"/>
</dbReference>
<evidence type="ECO:0000313" key="6">
    <source>
        <dbReference type="Proteomes" id="UP001519667"/>
    </source>
</evidence>
<comment type="caution">
    <text evidence="5">The sequence shown here is derived from an EMBL/GenBank/DDBJ whole genome shotgun (WGS) entry which is preliminary data.</text>
</comment>
<accession>A0ABS5XMQ6</accession>
<evidence type="ECO:0000256" key="3">
    <source>
        <dbReference type="SAM" id="SignalP"/>
    </source>
</evidence>
<keyword evidence="1" id="KW-0479">Metal-binding</keyword>
<dbReference type="RefSeq" id="WP_215380233.1">
    <property type="nucleotide sequence ID" value="NZ_JAGTIS010000019.1"/>
</dbReference>
<protein>
    <recommendedName>
        <fullName evidence="4">PilY1 beta-propeller domain-containing protein</fullName>
    </recommendedName>
</protein>
<feature type="domain" description="PilY1 beta-propeller" evidence="4">
    <location>
        <begin position="682"/>
        <end position="862"/>
    </location>
</feature>
<evidence type="ECO:0000256" key="1">
    <source>
        <dbReference type="ARBA" id="ARBA00022723"/>
    </source>
</evidence>